<feature type="transmembrane region" description="Helical" evidence="1">
    <location>
        <begin position="17"/>
        <end position="34"/>
    </location>
</feature>
<comment type="caution">
    <text evidence="2">The sequence shown here is derived from an EMBL/GenBank/DDBJ whole genome shotgun (WGS) entry which is preliminary data.</text>
</comment>
<organism evidence="2 3">
    <name type="scientific">Paenibacillus nasutitermitis</name>
    <dbReference type="NCBI Taxonomy" id="1652958"/>
    <lineage>
        <taxon>Bacteria</taxon>
        <taxon>Bacillati</taxon>
        <taxon>Bacillota</taxon>
        <taxon>Bacilli</taxon>
        <taxon>Bacillales</taxon>
        <taxon>Paenibacillaceae</taxon>
        <taxon>Paenibacillus</taxon>
    </lineage>
</organism>
<evidence type="ECO:0000256" key="1">
    <source>
        <dbReference type="SAM" id="Phobius"/>
    </source>
</evidence>
<sequence length="61" mass="7232">MQYYISVGRQEHQYNGSRIYCGFLIFCIEVLVVYSRQELLYKAVLGQELLYTAVGQYYTSY</sequence>
<dbReference type="EMBL" id="BMHP01000019">
    <property type="protein sequence ID" value="GGE02542.1"/>
    <property type="molecule type" value="Genomic_DNA"/>
</dbReference>
<dbReference type="Proteomes" id="UP000612456">
    <property type="component" value="Unassembled WGS sequence"/>
</dbReference>
<proteinExistence type="predicted"/>
<reference evidence="2" key="1">
    <citation type="journal article" date="2014" name="Int. J. Syst. Evol. Microbiol.">
        <title>Complete genome sequence of Corynebacterium casei LMG S-19264T (=DSM 44701T), isolated from a smear-ripened cheese.</title>
        <authorList>
            <consortium name="US DOE Joint Genome Institute (JGI-PGF)"/>
            <person name="Walter F."/>
            <person name="Albersmeier A."/>
            <person name="Kalinowski J."/>
            <person name="Ruckert C."/>
        </authorList>
    </citation>
    <scope>NUCLEOTIDE SEQUENCE</scope>
    <source>
        <strain evidence="2">CGMCC 1.15178</strain>
    </source>
</reference>
<name>A0A916ZLP3_9BACL</name>
<keyword evidence="3" id="KW-1185">Reference proteome</keyword>
<evidence type="ECO:0000313" key="3">
    <source>
        <dbReference type="Proteomes" id="UP000612456"/>
    </source>
</evidence>
<protein>
    <submittedName>
        <fullName evidence="2">Uncharacterized protein</fullName>
    </submittedName>
</protein>
<keyword evidence="1" id="KW-1133">Transmembrane helix</keyword>
<keyword evidence="1" id="KW-0812">Transmembrane</keyword>
<evidence type="ECO:0000313" key="2">
    <source>
        <dbReference type="EMBL" id="GGE02542.1"/>
    </source>
</evidence>
<dbReference type="AlphaFoldDB" id="A0A916ZLP3"/>
<accession>A0A916ZLP3</accession>
<reference evidence="2" key="2">
    <citation type="submission" date="2020-09" db="EMBL/GenBank/DDBJ databases">
        <authorList>
            <person name="Sun Q."/>
            <person name="Zhou Y."/>
        </authorList>
    </citation>
    <scope>NUCLEOTIDE SEQUENCE</scope>
    <source>
        <strain evidence="2">CGMCC 1.15178</strain>
    </source>
</reference>
<gene>
    <name evidence="2" type="ORF">GCM10010911_71980</name>
</gene>
<keyword evidence="1" id="KW-0472">Membrane</keyword>